<comment type="subcellular location">
    <subcellularLocation>
        <location evidence="1">Mitochondrion</location>
    </subcellularLocation>
</comment>
<feature type="domain" description="Aminoglycoside phosphotransferase" evidence="7">
    <location>
        <begin position="3"/>
        <end position="49"/>
    </location>
</feature>
<evidence type="ECO:0000256" key="2">
    <source>
        <dbReference type="ARBA" id="ARBA00005543"/>
    </source>
</evidence>
<dbReference type="Proteomes" id="UP001629113">
    <property type="component" value="Unassembled WGS sequence"/>
</dbReference>
<dbReference type="InterPro" id="IPR011009">
    <property type="entry name" value="Kinase-like_dom_sf"/>
</dbReference>
<dbReference type="PANTHER" id="PTHR36091">
    <property type="entry name" value="ALTERED INHERITANCE OF MITOCHONDRIA PROTEIN 9, MITOCHONDRIAL"/>
    <property type="match status" value="1"/>
</dbReference>
<dbReference type="SUPFAM" id="SSF56112">
    <property type="entry name" value="Protein kinase-like (PK-like)"/>
    <property type="match status" value="1"/>
</dbReference>
<evidence type="ECO:0000256" key="6">
    <source>
        <dbReference type="ARBA" id="ARBA00031849"/>
    </source>
</evidence>
<organism evidence="8 9">
    <name type="scientific">Phlyctema vagabunda</name>
    <dbReference type="NCBI Taxonomy" id="108571"/>
    <lineage>
        <taxon>Eukaryota</taxon>
        <taxon>Fungi</taxon>
        <taxon>Dikarya</taxon>
        <taxon>Ascomycota</taxon>
        <taxon>Pezizomycotina</taxon>
        <taxon>Leotiomycetes</taxon>
        <taxon>Helotiales</taxon>
        <taxon>Dermateaceae</taxon>
        <taxon>Phlyctema</taxon>
    </lineage>
</organism>
<dbReference type="PANTHER" id="PTHR36091:SF1">
    <property type="entry name" value="ALTERED INHERITANCE OF MITOCHONDRIA PROTEIN 9, MITOCHONDRIAL"/>
    <property type="match status" value="1"/>
</dbReference>
<evidence type="ECO:0000259" key="7">
    <source>
        <dbReference type="Pfam" id="PF01636"/>
    </source>
</evidence>
<protein>
    <recommendedName>
        <fullName evidence="3">Altered inheritance of mitochondria protein 9, mitochondrial</fullName>
    </recommendedName>
    <alternativeName>
        <fullName evidence="6">Found in mitochondrial proteome protein 29</fullName>
    </alternativeName>
</protein>
<gene>
    <name evidence="8" type="ORF">PVAG01_09424</name>
</gene>
<accession>A0ABR4P7G9</accession>
<proteinExistence type="inferred from homology"/>
<evidence type="ECO:0000313" key="9">
    <source>
        <dbReference type="Proteomes" id="UP001629113"/>
    </source>
</evidence>
<dbReference type="InterPro" id="IPR002575">
    <property type="entry name" value="Aminoglycoside_PTrfase"/>
</dbReference>
<dbReference type="EMBL" id="JBFCZG010000008">
    <property type="protein sequence ID" value="KAL3419202.1"/>
    <property type="molecule type" value="Genomic_DNA"/>
</dbReference>
<evidence type="ECO:0000256" key="3">
    <source>
        <dbReference type="ARBA" id="ARBA00016197"/>
    </source>
</evidence>
<comment type="similarity">
    <text evidence="2">Belongs to the AIM9 family.</text>
</comment>
<evidence type="ECO:0000313" key="8">
    <source>
        <dbReference type="EMBL" id="KAL3419202.1"/>
    </source>
</evidence>
<keyword evidence="9" id="KW-1185">Reference proteome</keyword>
<keyword evidence="4" id="KW-0809">Transit peptide</keyword>
<reference evidence="8 9" key="1">
    <citation type="submission" date="2024-06" db="EMBL/GenBank/DDBJ databases">
        <title>Complete genome of Phlyctema vagabunda strain 19-DSS-EL-015.</title>
        <authorList>
            <person name="Fiorenzani C."/>
        </authorList>
    </citation>
    <scope>NUCLEOTIDE SEQUENCE [LARGE SCALE GENOMIC DNA]</scope>
    <source>
        <strain evidence="8 9">19-DSS-EL-015</strain>
    </source>
</reference>
<dbReference type="Gene3D" id="3.90.1200.10">
    <property type="match status" value="1"/>
</dbReference>
<evidence type="ECO:0000256" key="5">
    <source>
        <dbReference type="ARBA" id="ARBA00023128"/>
    </source>
</evidence>
<dbReference type="InterPro" id="IPR051035">
    <property type="entry name" value="Mito_inheritance_9"/>
</dbReference>
<keyword evidence="5" id="KW-0496">Mitochondrion</keyword>
<sequence>MLQDHRVQKSSTPVLFHPDLHKRNIFVSEEDPTVITAFIDWQSASIEPAFWYADMVPDFAQSSASNQEDSKAEHIDELCAKAFDACTQFRVPKLSGPRLMDENLFRPFRYCFRTWKDGGVAFRHELIETSKRWTELGLEGQSPYVIPSREELDKHEKEYRMFVAAQELRYTLSQMLNVASDGWVPPDEFETARAGQKEIFEGILHEIISNDAPDDNEPLNNEDDLKEIWPFEL</sequence>
<name>A0ABR4P7G9_9HELO</name>
<dbReference type="Pfam" id="PF01636">
    <property type="entry name" value="APH"/>
    <property type="match status" value="1"/>
</dbReference>
<evidence type="ECO:0000256" key="1">
    <source>
        <dbReference type="ARBA" id="ARBA00004173"/>
    </source>
</evidence>
<comment type="caution">
    <text evidence="8">The sequence shown here is derived from an EMBL/GenBank/DDBJ whole genome shotgun (WGS) entry which is preliminary data.</text>
</comment>
<evidence type="ECO:0000256" key="4">
    <source>
        <dbReference type="ARBA" id="ARBA00022946"/>
    </source>
</evidence>